<keyword evidence="3" id="KW-1185">Reference proteome</keyword>
<dbReference type="AlphaFoldDB" id="A0A8J3JAM5"/>
<proteinExistence type="predicted"/>
<dbReference type="RefSeq" id="WP_203659976.1">
    <property type="nucleotide sequence ID" value="NZ_BAAAZM010000007.1"/>
</dbReference>
<dbReference type="GO" id="GO:0006631">
    <property type="term" value="P:fatty acid metabolic process"/>
    <property type="evidence" value="ECO:0007669"/>
    <property type="project" value="TreeGrafter"/>
</dbReference>
<comment type="caution">
    <text evidence="2">The sequence shown here is derived from an EMBL/GenBank/DDBJ whole genome shotgun (WGS) entry which is preliminary data.</text>
</comment>
<dbReference type="PANTHER" id="PTHR10824">
    <property type="entry name" value="ACYL-COENZYME A THIOESTERASE-RELATED"/>
    <property type="match status" value="1"/>
</dbReference>
<sequence length="279" mass="29770">MPTEQALPDGLDGVLWLPDEAPRAAVLVVAGSSGRIDHDRTRVLAEHGALAASIRWFGGVGQSPGICEIPLETFTAALDELRRYDPPRLAMVGVSKGAEAALLVAGRYRLDHVLAVSPSSVVWANVGPGADGWGTPYRSSWTWRGEPLAFVPYDDTWPEPQPPVACRSLYERSLAAYPAEVAAAAIPVGHIDCDVTLVAGADDEMWPSDLFARQLAARRRAAGRPVTVLASDTAGHRPYFPGEPEPAASPRFRYGGDPAADAELGARAFDRLRTAIGLD</sequence>
<gene>
    <name evidence="2" type="ORF">Aru02nite_40830</name>
</gene>
<protein>
    <submittedName>
        <fullName evidence="2">Acyl-CoA thioesterase</fullName>
    </submittedName>
</protein>
<dbReference type="InterPro" id="IPR029058">
    <property type="entry name" value="AB_hydrolase_fold"/>
</dbReference>
<accession>A0A8J3JAM5</accession>
<evidence type="ECO:0000259" key="1">
    <source>
        <dbReference type="Pfam" id="PF08840"/>
    </source>
</evidence>
<evidence type="ECO:0000313" key="3">
    <source>
        <dbReference type="Proteomes" id="UP000612808"/>
    </source>
</evidence>
<dbReference type="Proteomes" id="UP000612808">
    <property type="component" value="Unassembled WGS sequence"/>
</dbReference>
<organism evidence="2 3">
    <name type="scientific">Actinocatenispora rupis</name>
    <dbReference type="NCBI Taxonomy" id="519421"/>
    <lineage>
        <taxon>Bacteria</taxon>
        <taxon>Bacillati</taxon>
        <taxon>Actinomycetota</taxon>
        <taxon>Actinomycetes</taxon>
        <taxon>Micromonosporales</taxon>
        <taxon>Micromonosporaceae</taxon>
        <taxon>Actinocatenispora</taxon>
    </lineage>
</organism>
<dbReference type="SUPFAM" id="SSF53474">
    <property type="entry name" value="alpha/beta-Hydrolases"/>
    <property type="match status" value="1"/>
</dbReference>
<dbReference type="PANTHER" id="PTHR10824:SF4">
    <property type="entry name" value="ACYL-COENZYME A THIOESTERASE 1-LIKE"/>
    <property type="match status" value="1"/>
</dbReference>
<feature type="domain" description="BAAT/Acyl-CoA thioester hydrolase C-terminal" evidence="1">
    <location>
        <begin position="183"/>
        <end position="263"/>
    </location>
</feature>
<dbReference type="InterPro" id="IPR014940">
    <property type="entry name" value="BAAT_C"/>
</dbReference>
<dbReference type="Gene3D" id="3.40.50.1820">
    <property type="entry name" value="alpha/beta hydrolase"/>
    <property type="match status" value="1"/>
</dbReference>
<dbReference type="GO" id="GO:0047617">
    <property type="term" value="F:fatty acyl-CoA hydrolase activity"/>
    <property type="evidence" value="ECO:0007669"/>
    <property type="project" value="TreeGrafter"/>
</dbReference>
<reference evidence="2" key="1">
    <citation type="submission" date="2021-01" db="EMBL/GenBank/DDBJ databases">
        <title>Whole genome shotgun sequence of Actinocatenispora rupis NBRC 107355.</title>
        <authorList>
            <person name="Komaki H."/>
            <person name="Tamura T."/>
        </authorList>
    </citation>
    <scope>NUCLEOTIDE SEQUENCE</scope>
    <source>
        <strain evidence="2">NBRC 107355</strain>
    </source>
</reference>
<evidence type="ECO:0000313" key="2">
    <source>
        <dbReference type="EMBL" id="GID13194.1"/>
    </source>
</evidence>
<dbReference type="GO" id="GO:0006637">
    <property type="term" value="P:acyl-CoA metabolic process"/>
    <property type="evidence" value="ECO:0007669"/>
    <property type="project" value="TreeGrafter"/>
</dbReference>
<dbReference type="EMBL" id="BOMB01000023">
    <property type="protein sequence ID" value="GID13194.1"/>
    <property type="molecule type" value="Genomic_DNA"/>
</dbReference>
<dbReference type="Pfam" id="PF08840">
    <property type="entry name" value="BAAT_C"/>
    <property type="match status" value="1"/>
</dbReference>
<name>A0A8J3JAM5_9ACTN</name>